<dbReference type="AlphaFoldDB" id="A0A8J5SCJ9"/>
<organism evidence="9 10">
    <name type="scientific">Zizania palustris</name>
    <name type="common">Northern wild rice</name>
    <dbReference type="NCBI Taxonomy" id="103762"/>
    <lineage>
        <taxon>Eukaryota</taxon>
        <taxon>Viridiplantae</taxon>
        <taxon>Streptophyta</taxon>
        <taxon>Embryophyta</taxon>
        <taxon>Tracheophyta</taxon>
        <taxon>Spermatophyta</taxon>
        <taxon>Magnoliopsida</taxon>
        <taxon>Liliopsida</taxon>
        <taxon>Poales</taxon>
        <taxon>Poaceae</taxon>
        <taxon>BOP clade</taxon>
        <taxon>Oryzoideae</taxon>
        <taxon>Oryzeae</taxon>
        <taxon>Zizaniinae</taxon>
        <taxon>Zizania</taxon>
    </lineage>
</organism>
<dbReference type="Proteomes" id="UP000729402">
    <property type="component" value="Unassembled WGS sequence"/>
</dbReference>
<evidence type="ECO:0000313" key="9">
    <source>
        <dbReference type="EMBL" id="KAG8060337.1"/>
    </source>
</evidence>
<dbReference type="Pfam" id="PF13962">
    <property type="entry name" value="PGG"/>
    <property type="match status" value="1"/>
</dbReference>
<evidence type="ECO:0000256" key="1">
    <source>
        <dbReference type="ARBA" id="ARBA00004141"/>
    </source>
</evidence>
<keyword evidence="3" id="KW-0677">Repeat</keyword>
<feature type="repeat" description="ANK" evidence="7">
    <location>
        <begin position="429"/>
        <end position="462"/>
    </location>
</feature>
<keyword evidence="2" id="KW-0812">Transmembrane</keyword>
<evidence type="ECO:0000259" key="8">
    <source>
        <dbReference type="Pfam" id="PF13962"/>
    </source>
</evidence>
<comment type="caution">
    <text evidence="9">The sequence shown here is derived from an EMBL/GenBank/DDBJ whole genome shotgun (WGS) entry which is preliminary data.</text>
</comment>
<reference evidence="9" key="2">
    <citation type="submission" date="2021-02" db="EMBL/GenBank/DDBJ databases">
        <authorList>
            <person name="Kimball J.A."/>
            <person name="Haas M.W."/>
            <person name="Macchietto M."/>
            <person name="Kono T."/>
            <person name="Duquette J."/>
            <person name="Shao M."/>
        </authorList>
    </citation>
    <scope>NUCLEOTIDE SEQUENCE</scope>
    <source>
        <tissue evidence="9">Fresh leaf tissue</tissue>
    </source>
</reference>
<dbReference type="Pfam" id="PF12796">
    <property type="entry name" value="Ank_2"/>
    <property type="match status" value="2"/>
</dbReference>
<sequence>MASSSRDDPIETAMSPASKLMVRTIHGDCQKLKEVLNDNHDSTEIALSPGSKAVPVAPTAQVINPMMLASVSCLLNGKAAPALTIGDETQIFHDRLVAFSNTYCVHVDQNDQEAPHNRLRSELSAAKLKGLTVDGDTVLHALATHGHVDGKCFNICADFICKEAKARDLLFKQNKKGDTPLHCAARAGKSTIVEHLIKLVAGEEKKLLETENELKETALHEAVRIGDNGIVKLLMEKDAELASFPEEGTSPLFLAILLGEDTIVETLYRKSGKNLSYSGQNGQNALHAAVLRGTGLTKKLLEWRKDLTTKMDENGSTPLHFASALNSNQTILQFPWIKPVCWLVLEANPIALYHADKDGLFPIHVAASVGSTRSISIFLRWSVSCAGFRDGAKGRTFLHVAVENGRRRVVSYACRNQFLSWILNMQDNDGNTALHLAVQRGNLLVFSTLFGNTHVRLNITNNKGQTALDIAQHNKISRGVYYTQNNEPNICLSLMCAKAMNGSYRKDHFQKQCAQQSKQDKRVESDKVKDSTQTLTIGSALITTVTFGATFALPGGYRADDHANGGTPTLAGRLGN</sequence>
<evidence type="ECO:0000256" key="3">
    <source>
        <dbReference type="ARBA" id="ARBA00022737"/>
    </source>
</evidence>
<protein>
    <recommendedName>
        <fullName evidence="8">PGG domain-containing protein</fullName>
    </recommendedName>
</protein>
<feature type="domain" description="PGG" evidence="8">
    <location>
        <begin position="527"/>
        <end position="571"/>
    </location>
</feature>
<reference evidence="9" key="1">
    <citation type="journal article" date="2021" name="bioRxiv">
        <title>Whole Genome Assembly and Annotation of Northern Wild Rice, Zizania palustris L., Supports a Whole Genome Duplication in the Zizania Genus.</title>
        <authorList>
            <person name="Haas M."/>
            <person name="Kono T."/>
            <person name="Macchietto M."/>
            <person name="Millas R."/>
            <person name="McGilp L."/>
            <person name="Shao M."/>
            <person name="Duquette J."/>
            <person name="Hirsch C.N."/>
            <person name="Kimball J."/>
        </authorList>
    </citation>
    <scope>NUCLEOTIDE SEQUENCE</scope>
    <source>
        <tissue evidence="9">Fresh leaf tissue</tissue>
    </source>
</reference>
<keyword evidence="10" id="KW-1185">Reference proteome</keyword>
<feature type="repeat" description="ANK" evidence="7">
    <location>
        <begin position="214"/>
        <end position="246"/>
    </location>
</feature>
<proteinExistence type="predicted"/>
<gene>
    <name evidence="9" type="ORF">GUJ93_ZPchr0002g25219</name>
</gene>
<dbReference type="PANTHER" id="PTHR24186">
    <property type="entry name" value="PROTEIN PHOSPHATASE 1 REGULATORY SUBUNIT"/>
    <property type="match status" value="1"/>
</dbReference>
<evidence type="ECO:0000256" key="6">
    <source>
        <dbReference type="ARBA" id="ARBA00023136"/>
    </source>
</evidence>
<dbReference type="PANTHER" id="PTHR24186:SF50">
    <property type="entry name" value="ANKYRIN REPEAT-CONTAINING PROTEIN ITN1-LIKE ISOFORM X1"/>
    <property type="match status" value="1"/>
</dbReference>
<evidence type="ECO:0000256" key="2">
    <source>
        <dbReference type="ARBA" id="ARBA00022692"/>
    </source>
</evidence>
<name>A0A8J5SCJ9_ZIZPA</name>
<dbReference type="SMART" id="SM00248">
    <property type="entry name" value="ANK"/>
    <property type="match status" value="5"/>
</dbReference>
<dbReference type="PROSITE" id="PS50297">
    <property type="entry name" value="ANK_REP_REGION"/>
    <property type="match status" value="3"/>
</dbReference>
<dbReference type="EMBL" id="JAAALK010000287">
    <property type="protein sequence ID" value="KAG8060337.1"/>
    <property type="molecule type" value="Genomic_DNA"/>
</dbReference>
<comment type="subcellular location">
    <subcellularLocation>
        <location evidence="1">Membrane</location>
        <topology evidence="1">Multi-pass membrane protein</topology>
    </subcellularLocation>
</comment>
<feature type="repeat" description="ANK" evidence="7">
    <location>
        <begin position="176"/>
        <end position="198"/>
    </location>
</feature>
<evidence type="ECO:0000256" key="5">
    <source>
        <dbReference type="ARBA" id="ARBA00023043"/>
    </source>
</evidence>
<evidence type="ECO:0000256" key="4">
    <source>
        <dbReference type="ARBA" id="ARBA00022989"/>
    </source>
</evidence>
<keyword evidence="6" id="KW-0472">Membrane</keyword>
<evidence type="ECO:0000256" key="7">
    <source>
        <dbReference type="PROSITE-ProRule" id="PRU00023"/>
    </source>
</evidence>
<dbReference type="Pfam" id="PF13857">
    <property type="entry name" value="Ank_5"/>
    <property type="match status" value="1"/>
</dbReference>
<dbReference type="PROSITE" id="PS50088">
    <property type="entry name" value="ANK_REPEAT"/>
    <property type="match status" value="3"/>
</dbReference>
<dbReference type="GO" id="GO:0005886">
    <property type="term" value="C:plasma membrane"/>
    <property type="evidence" value="ECO:0007669"/>
    <property type="project" value="TreeGrafter"/>
</dbReference>
<keyword evidence="4" id="KW-1133">Transmembrane helix</keyword>
<dbReference type="InterPro" id="IPR026961">
    <property type="entry name" value="PGG_dom"/>
</dbReference>
<accession>A0A8J5SCJ9</accession>
<dbReference type="OrthoDB" id="1847170at2759"/>
<dbReference type="InterPro" id="IPR002110">
    <property type="entry name" value="Ankyrin_rpt"/>
</dbReference>
<evidence type="ECO:0000313" key="10">
    <source>
        <dbReference type="Proteomes" id="UP000729402"/>
    </source>
</evidence>
<keyword evidence="5 7" id="KW-0040">ANK repeat</keyword>